<gene>
    <name evidence="1" type="ordered locus">B005_0688</name>
</gene>
<dbReference type="EMBL" id="CP003788">
    <property type="protein sequence ID" value="AFR09179.1"/>
    <property type="molecule type" value="Genomic_DNA"/>
</dbReference>
<dbReference type="Proteomes" id="UP000003779">
    <property type="component" value="Chromosome"/>
</dbReference>
<dbReference type="KEGG" id="nal:B005_0688"/>
<reference evidence="2" key="2">
    <citation type="submission" date="2012-08" db="EMBL/GenBank/DDBJ databases">
        <title>Whole-genome sequence of Nocardiopsis alba strain ATCC BAA-2165 associated with honeybees.</title>
        <authorList>
            <person name="Qiao J."/>
            <person name="Chen L."/>
            <person name="Li Y."/>
            <person name="Wang J."/>
            <person name="Zhang W."/>
            <person name="Chen S."/>
        </authorList>
    </citation>
    <scope>NUCLEOTIDE SEQUENCE [LARGE SCALE GENOMIC DNA]</scope>
    <source>
        <strain evidence="2">ATCC BAA-2165 / BE74</strain>
    </source>
</reference>
<organism evidence="1 2">
    <name type="scientific">Nocardiopsis alba (strain ATCC BAA-2165 / BE74)</name>
    <dbReference type="NCBI Taxonomy" id="1205910"/>
    <lineage>
        <taxon>Bacteria</taxon>
        <taxon>Bacillati</taxon>
        <taxon>Actinomycetota</taxon>
        <taxon>Actinomycetes</taxon>
        <taxon>Streptosporangiales</taxon>
        <taxon>Nocardiopsidaceae</taxon>
        <taxon>Nocardiopsis</taxon>
    </lineage>
</organism>
<dbReference type="AlphaFoldDB" id="J7LEB4"/>
<protein>
    <submittedName>
        <fullName evidence="1">Uncharacterized protein</fullName>
    </submittedName>
</protein>
<dbReference type="PATRIC" id="fig|1205910.3.peg.648"/>
<evidence type="ECO:0000313" key="2">
    <source>
        <dbReference type="Proteomes" id="UP000003779"/>
    </source>
</evidence>
<name>J7LEB4_NOCAA</name>
<sequence length="37" mass="4157">MLYRITAAYDGGRRSGINRSMEFALHLSPSENAPFAR</sequence>
<dbReference type="HOGENOM" id="CLU_3346446_0_0_11"/>
<accession>J7LEB4</accession>
<proteinExistence type="predicted"/>
<reference evidence="1 2" key="1">
    <citation type="journal article" date="2012" name="J. Bacteriol.">
        <title>Whole-Genome Sequence of Nocardiopsis alba Strain ATCC BAA-2165, Associated with Honeybees.</title>
        <authorList>
            <person name="Qiao J."/>
            <person name="Chen L."/>
            <person name="Li Y."/>
            <person name="Wang J."/>
            <person name="Zhang W."/>
            <person name="Chen S."/>
        </authorList>
    </citation>
    <scope>NUCLEOTIDE SEQUENCE [LARGE SCALE GENOMIC DNA]</scope>
    <source>
        <strain evidence="2">ATCC BAA-2165 / BE74</strain>
    </source>
</reference>
<evidence type="ECO:0000313" key="1">
    <source>
        <dbReference type="EMBL" id="AFR09179.1"/>
    </source>
</evidence>
<dbReference type="STRING" id="1205910.B005_0688"/>